<dbReference type="Pfam" id="PF00067">
    <property type="entry name" value="p450"/>
    <property type="match status" value="1"/>
</dbReference>
<evidence type="ECO:0000313" key="8">
    <source>
        <dbReference type="EMBL" id="EXK83407.1"/>
    </source>
</evidence>
<comment type="similarity">
    <text evidence="2">Belongs to the cytochrome P450 family.</text>
</comment>
<feature type="binding site" description="axial binding residue" evidence="7">
    <location>
        <position position="529"/>
    </location>
    <ligand>
        <name>heme</name>
        <dbReference type="ChEBI" id="CHEBI:30413"/>
    </ligand>
    <ligandPart>
        <name>Fe</name>
        <dbReference type="ChEBI" id="CHEBI:18248"/>
    </ligandPart>
</feature>
<dbReference type="GO" id="GO:0005506">
    <property type="term" value="F:iron ion binding"/>
    <property type="evidence" value="ECO:0007669"/>
    <property type="project" value="InterPro"/>
</dbReference>
<dbReference type="PANTHER" id="PTHR24304:SF2">
    <property type="entry name" value="24-HYDROXYCHOLESTEROL 7-ALPHA-HYDROXYLASE"/>
    <property type="match status" value="1"/>
</dbReference>
<gene>
    <name evidence="8" type="ORF">FOQG_12269</name>
</gene>
<sequence length="591" mass="66541">MLAQNSIQALMPVSPTELASGGNGQVYASLFVLACFISLILSAHNRYRNPDQRPERKRPINANGGLPFIGHALALIAHPESFLLQLLNKLCLAPLQVLLPTGGFYLVSPGEQAMWLLKSGRQTVPTPSLLYAFQTFFGLHREDLKAFEHNNISVAEARLGFSTSHQDPSRRIMEHQRRDFRLHLHGPGLNSIISRFLAILKCEMFQKTAVGNDWVEIPDLYTFVVSKVFRSEVEALYGQHIFTTCPSLEGDFWTFYDAFPRISLGLPRWLSPSSYRARDRMLENFRLWRMSCEKSRQINDPTIHNSEYDPIWGSQSTQRMLRRFVDLGLTEDGLDTAMFGFFFATFANTIPTAAWMMLHLHLSDGLANRVRAELSRSVLDKSGVVRLNDLPHQPLLNSVYYETLRLHVAGTVGRKSPMDIHAPGGWEFGADLPMLIPSWLSGLDDSFWNSGGTLPDGNSQHPVDSFWAERFLEYPNDPLSGPIRREASKHQVPAAKLPPRSEIDDFTAKLVTKGTQGHFFPFGGGTSKCPGEALAGQTILSSVVFMIYNFDIQLCDPDEARNVRSRHRALPFGSHAFDQPVPIRIRRRVLP</sequence>
<accession>X0CLH7</accession>
<dbReference type="GO" id="GO:0016705">
    <property type="term" value="F:oxidoreductase activity, acting on paired donors, with incorporation or reduction of molecular oxygen"/>
    <property type="evidence" value="ECO:0007669"/>
    <property type="project" value="InterPro"/>
</dbReference>
<evidence type="ECO:0000256" key="4">
    <source>
        <dbReference type="ARBA" id="ARBA00022723"/>
    </source>
</evidence>
<dbReference type="GO" id="GO:0008395">
    <property type="term" value="F:steroid hydroxylase activity"/>
    <property type="evidence" value="ECO:0007669"/>
    <property type="project" value="TreeGrafter"/>
</dbReference>
<keyword evidence="3 7" id="KW-0349">Heme</keyword>
<dbReference type="PANTHER" id="PTHR24304">
    <property type="entry name" value="CYTOCHROME P450 FAMILY 7"/>
    <property type="match status" value="1"/>
</dbReference>
<comment type="cofactor">
    <cofactor evidence="1 7">
        <name>heme</name>
        <dbReference type="ChEBI" id="CHEBI:30413"/>
    </cofactor>
</comment>
<organism evidence="8 9">
    <name type="scientific">Fusarium oxysporum f. sp. raphani 54005</name>
    <dbReference type="NCBI Taxonomy" id="1089458"/>
    <lineage>
        <taxon>Eukaryota</taxon>
        <taxon>Fungi</taxon>
        <taxon>Dikarya</taxon>
        <taxon>Ascomycota</taxon>
        <taxon>Pezizomycotina</taxon>
        <taxon>Sordariomycetes</taxon>
        <taxon>Hypocreomycetidae</taxon>
        <taxon>Hypocreales</taxon>
        <taxon>Nectriaceae</taxon>
        <taxon>Fusarium</taxon>
        <taxon>Fusarium oxysporum species complex</taxon>
    </lineage>
</organism>
<dbReference type="InterPro" id="IPR036396">
    <property type="entry name" value="Cyt_P450_sf"/>
</dbReference>
<dbReference type="HOGENOM" id="CLU_018012_2_0_1"/>
<dbReference type="OrthoDB" id="3366823at2759"/>
<evidence type="ECO:0000256" key="2">
    <source>
        <dbReference type="ARBA" id="ARBA00010617"/>
    </source>
</evidence>
<evidence type="ECO:0000256" key="3">
    <source>
        <dbReference type="ARBA" id="ARBA00022617"/>
    </source>
</evidence>
<keyword evidence="9" id="KW-1185">Reference proteome</keyword>
<reference evidence="8 9" key="1">
    <citation type="submission" date="2011-11" db="EMBL/GenBank/DDBJ databases">
        <title>The Genome Sequence of Fusarium oxysporum PHW815.</title>
        <authorList>
            <consortium name="The Broad Institute Genome Sequencing Platform"/>
            <person name="Ma L.-J."/>
            <person name="Gale L.R."/>
            <person name="Schwartz D.C."/>
            <person name="Zhou S."/>
            <person name="Corby-Kistler H."/>
            <person name="Young S.K."/>
            <person name="Zeng Q."/>
            <person name="Gargeya S."/>
            <person name="Fitzgerald M."/>
            <person name="Haas B."/>
            <person name="Abouelleil A."/>
            <person name="Alvarado L."/>
            <person name="Arachchi H.M."/>
            <person name="Berlin A."/>
            <person name="Brown A."/>
            <person name="Chapman S.B."/>
            <person name="Chen Z."/>
            <person name="Dunbar C."/>
            <person name="Freedman E."/>
            <person name="Gearin G."/>
            <person name="Goldberg J."/>
            <person name="Griggs A."/>
            <person name="Gujja S."/>
            <person name="Heiman D."/>
            <person name="Howarth C."/>
            <person name="Larson L."/>
            <person name="Lui A."/>
            <person name="MacDonald P.J.P."/>
            <person name="Montmayeur A."/>
            <person name="Murphy C."/>
            <person name="Neiman D."/>
            <person name="Pearson M."/>
            <person name="Priest M."/>
            <person name="Roberts A."/>
            <person name="Saif S."/>
            <person name="Shea T."/>
            <person name="Shenoy N."/>
            <person name="Sisk P."/>
            <person name="Stolte C."/>
            <person name="Sykes S."/>
            <person name="Wortman J."/>
            <person name="Nusbaum C."/>
            <person name="Birren B."/>
        </authorList>
    </citation>
    <scope>NUCLEOTIDE SEQUENCE [LARGE SCALE GENOMIC DNA]</scope>
    <source>
        <strain evidence="8 9">54005</strain>
    </source>
</reference>
<evidence type="ECO:0000256" key="7">
    <source>
        <dbReference type="PIRSR" id="PIRSR602403-1"/>
    </source>
</evidence>
<evidence type="ECO:0000313" key="9">
    <source>
        <dbReference type="Proteomes" id="UP000030663"/>
    </source>
</evidence>
<dbReference type="SUPFAM" id="SSF48264">
    <property type="entry name" value="Cytochrome P450"/>
    <property type="match status" value="1"/>
</dbReference>
<keyword evidence="6" id="KW-0560">Oxidoreductase</keyword>
<dbReference type="GO" id="GO:0020037">
    <property type="term" value="F:heme binding"/>
    <property type="evidence" value="ECO:0007669"/>
    <property type="project" value="InterPro"/>
</dbReference>
<dbReference type="Gene3D" id="1.10.630.10">
    <property type="entry name" value="Cytochrome P450"/>
    <property type="match status" value="1"/>
</dbReference>
<evidence type="ECO:0000256" key="6">
    <source>
        <dbReference type="ARBA" id="ARBA00023033"/>
    </source>
</evidence>
<dbReference type="InterPro" id="IPR050529">
    <property type="entry name" value="CYP450_sterol_14alpha_dmase"/>
</dbReference>
<evidence type="ECO:0000256" key="1">
    <source>
        <dbReference type="ARBA" id="ARBA00001971"/>
    </source>
</evidence>
<dbReference type="PRINTS" id="PR00465">
    <property type="entry name" value="EP450IV"/>
</dbReference>
<proteinExistence type="inferred from homology"/>
<dbReference type="AlphaFoldDB" id="X0CLH7"/>
<keyword evidence="5 7" id="KW-0408">Iron</keyword>
<dbReference type="InterPro" id="IPR001128">
    <property type="entry name" value="Cyt_P450"/>
</dbReference>
<protein>
    <submittedName>
        <fullName evidence="8">Uncharacterized protein</fullName>
    </submittedName>
</protein>
<keyword evidence="6" id="KW-0503">Monooxygenase</keyword>
<name>X0CLH7_FUSOX</name>
<keyword evidence="4 7" id="KW-0479">Metal-binding</keyword>
<dbReference type="EMBL" id="JH658402">
    <property type="protein sequence ID" value="EXK83407.1"/>
    <property type="molecule type" value="Genomic_DNA"/>
</dbReference>
<evidence type="ECO:0000256" key="5">
    <source>
        <dbReference type="ARBA" id="ARBA00023004"/>
    </source>
</evidence>
<dbReference type="Proteomes" id="UP000030663">
    <property type="component" value="Unassembled WGS sequence"/>
</dbReference>
<dbReference type="InterPro" id="IPR002403">
    <property type="entry name" value="Cyt_P450_E_grp-IV"/>
</dbReference>